<dbReference type="EC" id="2.3.1.225" evidence="10"/>
<dbReference type="PANTHER" id="PTHR22883">
    <property type="entry name" value="ZINC FINGER DHHC DOMAIN CONTAINING PROTEIN"/>
    <property type="match status" value="1"/>
</dbReference>
<dbReference type="Proteomes" id="UP000003786">
    <property type="component" value="Chromosome 4"/>
</dbReference>
<keyword evidence="2 10" id="KW-0808">Transferase</keyword>
<comment type="subcellular location">
    <subcellularLocation>
        <location evidence="1">Endomembrane system</location>
        <topology evidence="1">Multi-pass membrane protein</topology>
    </subcellularLocation>
</comment>
<sequence length="481" mass="55150">MKCINLYSKTYVCCIGNDSSTKSKNEFDLKIKNKDLISKIKSAAVRIGTLFLIICPFVIFCTTVLGWYVDTTGWTVPILSSILFLTSITSFLLSCFSNPGVIPSQKSAHLQYDLFKGHSSYPNTSYNFKDILGNNYEAGVISRDLHMNIRGKLLKIKFCTTCNIFRSPRAVHCRICNVCVHRFDHHCKWLDNCIGYNNYRFFIAFIVSTFLLLIAILILTIIRLIYIKTPPFSFITKFSNIGVNKSFITNIVFISILFLIIVSSGWFVIGLLVYHLYLIATNQTTNEQLKGVFQNFNPHNRGFFINLRDTLFRKHNIDYTSSLNTSIYNPVSEYNDYTNLSLIKHYLIKKPNNIDKDTEHFKIKNEKDHTIERSSNSVESSLSAEPSIRNSSNSFGINTSISSNFDDVGNLESSINDMINDYNRLKSDLNRARQFNQHVVNIIENDTNNNHHPVDEVDYDQKFTRKNGIDIKKSGLMCCKN</sequence>
<dbReference type="InterPro" id="IPR039859">
    <property type="entry name" value="PFA4/ZDH16/20/ERF2-like"/>
</dbReference>
<evidence type="ECO:0000313" key="13">
    <source>
        <dbReference type="EMBL" id="BAM42229.1"/>
    </source>
</evidence>
<evidence type="ECO:0000256" key="11">
    <source>
        <dbReference type="SAM" id="MobiDB-lite"/>
    </source>
</evidence>
<dbReference type="GO" id="GO:0019706">
    <property type="term" value="F:protein-cysteine S-palmitoyltransferase activity"/>
    <property type="evidence" value="ECO:0007669"/>
    <property type="project" value="UniProtKB-EC"/>
</dbReference>
<evidence type="ECO:0000256" key="4">
    <source>
        <dbReference type="ARBA" id="ARBA00022989"/>
    </source>
</evidence>
<dbReference type="EMBL" id="AP011949">
    <property type="protein sequence ID" value="BAM42229.1"/>
    <property type="molecule type" value="Genomic_DNA"/>
</dbReference>
<dbReference type="RefSeq" id="XP_009692530.1">
    <property type="nucleotide sequence ID" value="XM_009694235.1"/>
</dbReference>
<feature type="domain" description="Palmitoyltransferase DHHC" evidence="12">
    <location>
        <begin position="156"/>
        <end position="290"/>
    </location>
</feature>
<feature type="transmembrane region" description="Helical" evidence="10">
    <location>
        <begin position="201"/>
        <end position="227"/>
    </location>
</feature>
<dbReference type="GO" id="GO:0006612">
    <property type="term" value="P:protein targeting to membrane"/>
    <property type="evidence" value="ECO:0007669"/>
    <property type="project" value="TreeGrafter"/>
</dbReference>
<comment type="similarity">
    <text evidence="10">Belongs to the DHHC palmitoyltransferase family.</text>
</comment>
<proteinExistence type="inferred from homology"/>
<dbReference type="InterPro" id="IPR001594">
    <property type="entry name" value="Palmitoyltrfase_DHHC"/>
</dbReference>
<dbReference type="Pfam" id="PF01529">
    <property type="entry name" value="DHHC"/>
    <property type="match status" value="1"/>
</dbReference>
<feature type="compositionally biased region" description="Low complexity" evidence="11">
    <location>
        <begin position="373"/>
        <end position="387"/>
    </location>
</feature>
<dbReference type="KEGG" id="tot:TOT_040000599"/>
<name>J4DQC8_THEOR</name>
<feature type="region of interest" description="Disordered" evidence="11">
    <location>
        <begin position="365"/>
        <end position="389"/>
    </location>
</feature>
<feature type="transmembrane region" description="Helical" evidence="10">
    <location>
        <begin position="43"/>
        <end position="68"/>
    </location>
</feature>
<evidence type="ECO:0000256" key="6">
    <source>
        <dbReference type="ARBA" id="ARBA00023139"/>
    </source>
</evidence>
<keyword evidence="6" id="KW-0564">Palmitate</keyword>
<keyword evidence="7" id="KW-0449">Lipoprotein</keyword>
<keyword evidence="14" id="KW-1185">Reference proteome</keyword>
<keyword evidence="3 10" id="KW-0812">Transmembrane</keyword>
<evidence type="ECO:0000256" key="5">
    <source>
        <dbReference type="ARBA" id="ARBA00023136"/>
    </source>
</evidence>
<dbReference type="GeneID" id="20716652"/>
<evidence type="ECO:0000256" key="1">
    <source>
        <dbReference type="ARBA" id="ARBA00004127"/>
    </source>
</evidence>
<protein>
    <recommendedName>
        <fullName evidence="10">Palmitoyltransferase</fullName>
        <ecNumber evidence="10">2.3.1.225</ecNumber>
    </recommendedName>
</protein>
<organism evidence="13 14">
    <name type="scientific">Theileria orientalis strain Shintoku</name>
    <dbReference type="NCBI Taxonomy" id="869250"/>
    <lineage>
        <taxon>Eukaryota</taxon>
        <taxon>Sar</taxon>
        <taxon>Alveolata</taxon>
        <taxon>Apicomplexa</taxon>
        <taxon>Aconoidasida</taxon>
        <taxon>Piroplasmida</taxon>
        <taxon>Theileriidae</taxon>
        <taxon>Theileria</taxon>
    </lineage>
</organism>
<feature type="transmembrane region" description="Helical" evidence="10">
    <location>
        <begin position="74"/>
        <end position="96"/>
    </location>
</feature>
<evidence type="ECO:0000256" key="10">
    <source>
        <dbReference type="RuleBase" id="RU079119"/>
    </source>
</evidence>
<evidence type="ECO:0000256" key="7">
    <source>
        <dbReference type="ARBA" id="ARBA00023288"/>
    </source>
</evidence>
<gene>
    <name evidence="13" type="ORF">TOT_040000599</name>
</gene>
<evidence type="ECO:0000256" key="3">
    <source>
        <dbReference type="ARBA" id="ARBA00022692"/>
    </source>
</evidence>
<keyword evidence="8 10" id="KW-0012">Acyltransferase</keyword>
<feature type="transmembrane region" description="Helical" evidence="10">
    <location>
        <begin position="247"/>
        <end position="280"/>
    </location>
</feature>
<comment type="domain">
    <text evidence="10">The DHHC domain is required for palmitoyltransferase activity.</text>
</comment>
<evidence type="ECO:0000256" key="8">
    <source>
        <dbReference type="ARBA" id="ARBA00023315"/>
    </source>
</evidence>
<comment type="catalytic activity">
    <reaction evidence="9 10">
        <text>L-cysteinyl-[protein] + hexadecanoyl-CoA = S-hexadecanoyl-L-cysteinyl-[protein] + CoA</text>
        <dbReference type="Rhea" id="RHEA:36683"/>
        <dbReference type="Rhea" id="RHEA-COMP:10131"/>
        <dbReference type="Rhea" id="RHEA-COMP:11032"/>
        <dbReference type="ChEBI" id="CHEBI:29950"/>
        <dbReference type="ChEBI" id="CHEBI:57287"/>
        <dbReference type="ChEBI" id="CHEBI:57379"/>
        <dbReference type="ChEBI" id="CHEBI:74151"/>
        <dbReference type="EC" id="2.3.1.225"/>
    </reaction>
</comment>
<dbReference type="PROSITE" id="PS50216">
    <property type="entry name" value="DHHC"/>
    <property type="match status" value="1"/>
</dbReference>
<dbReference type="OMA" id="KCFVRTA"/>
<keyword evidence="5 10" id="KW-0472">Membrane</keyword>
<dbReference type="GO" id="GO:0005794">
    <property type="term" value="C:Golgi apparatus"/>
    <property type="evidence" value="ECO:0007669"/>
    <property type="project" value="TreeGrafter"/>
</dbReference>
<dbReference type="eggNOG" id="KOG1311">
    <property type="taxonomic scope" value="Eukaryota"/>
</dbReference>
<evidence type="ECO:0000313" key="14">
    <source>
        <dbReference type="Proteomes" id="UP000003786"/>
    </source>
</evidence>
<dbReference type="STRING" id="869250.J4DQC8"/>
<keyword evidence="4 10" id="KW-1133">Transmembrane helix</keyword>
<dbReference type="PANTHER" id="PTHR22883:SF43">
    <property type="entry name" value="PALMITOYLTRANSFERASE APP"/>
    <property type="match status" value="1"/>
</dbReference>
<evidence type="ECO:0000256" key="2">
    <source>
        <dbReference type="ARBA" id="ARBA00022679"/>
    </source>
</evidence>
<dbReference type="VEuPathDB" id="PiroplasmaDB:TOT_040000599"/>
<dbReference type="OrthoDB" id="4096362at2759"/>
<accession>J4DQC8</accession>
<dbReference type="AlphaFoldDB" id="J4DQC8"/>
<reference evidence="13 14" key="1">
    <citation type="journal article" date="2012" name="MBio">
        <title>Comparative genome analysis of three eukaryotic parasites with differing abilities to transform leukocytes reveals key mediators of Theileria-induced leukocyte transformation.</title>
        <authorList>
            <person name="Hayashida K."/>
            <person name="Hara Y."/>
            <person name="Abe T."/>
            <person name="Yamasaki C."/>
            <person name="Toyoda A."/>
            <person name="Kosuge T."/>
            <person name="Suzuki Y."/>
            <person name="Sato Y."/>
            <person name="Kawashima S."/>
            <person name="Katayama T."/>
            <person name="Wakaguri H."/>
            <person name="Inoue N."/>
            <person name="Homma K."/>
            <person name="Tada-Umezaki M."/>
            <person name="Yagi Y."/>
            <person name="Fujii Y."/>
            <person name="Habara T."/>
            <person name="Kanehisa M."/>
            <person name="Watanabe H."/>
            <person name="Ito K."/>
            <person name="Gojobori T."/>
            <person name="Sugawara H."/>
            <person name="Imanishi T."/>
            <person name="Weir W."/>
            <person name="Gardner M."/>
            <person name="Pain A."/>
            <person name="Shiels B."/>
            <person name="Hattori M."/>
            <person name="Nene V."/>
            <person name="Sugimoto C."/>
        </authorList>
    </citation>
    <scope>NUCLEOTIDE SEQUENCE [LARGE SCALE GENOMIC DNA]</scope>
    <source>
        <strain evidence="13 14">Shintoku</strain>
    </source>
</reference>
<dbReference type="GO" id="GO:0005783">
    <property type="term" value="C:endoplasmic reticulum"/>
    <property type="evidence" value="ECO:0007669"/>
    <property type="project" value="TreeGrafter"/>
</dbReference>
<evidence type="ECO:0000259" key="12">
    <source>
        <dbReference type="Pfam" id="PF01529"/>
    </source>
</evidence>
<evidence type="ECO:0000256" key="9">
    <source>
        <dbReference type="ARBA" id="ARBA00048048"/>
    </source>
</evidence>